<evidence type="ECO:0000313" key="2">
    <source>
        <dbReference type="Proteomes" id="UP000886889"/>
    </source>
</evidence>
<dbReference type="AlphaFoldDB" id="A0A9D1NYC3"/>
<reference evidence="1" key="1">
    <citation type="submission" date="2020-10" db="EMBL/GenBank/DDBJ databases">
        <authorList>
            <person name="Gilroy R."/>
        </authorList>
    </citation>
    <scope>NUCLEOTIDE SEQUENCE</scope>
    <source>
        <strain evidence="1">ChiBcec6-7307</strain>
    </source>
</reference>
<sequence>MRMKKDRDSRKTGDLAWNTCCLTARGQNEVVIENYRGILEYTPECLVVLTKQCRVEVKGKKLEISYYGKEEMKVTGKIDCISYRRQ</sequence>
<dbReference type="Pfam" id="PF07873">
    <property type="entry name" value="YabP"/>
    <property type="match status" value="1"/>
</dbReference>
<evidence type="ECO:0000313" key="1">
    <source>
        <dbReference type="EMBL" id="HIV22384.1"/>
    </source>
</evidence>
<accession>A0A9D1NYC3</accession>
<protein>
    <submittedName>
        <fullName evidence="1">YabP/YqfC family sporulation protein</fullName>
    </submittedName>
</protein>
<dbReference type="Proteomes" id="UP000886889">
    <property type="component" value="Unassembled WGS sequence"/>
</dbReference>
<dbReference type="EMBL" id="DVOS01000005">
    <property type="protein sequence ID" value="HIV22384.1"/>
    <property type="molecule type" value="Genomic_DNA"/>
</dbReference>
<proteinExistence type="predicted"/>
<name>A0A9D1NYC3_9FIRM</name>
<organism evidence="1 2">
    <name type="scientific">Candidatus Merdiplasma excrementigallinarum</name>
    <dbReference type="NCBI Taxonomy" id="2840864"/>
    <lineage>
        <taxon>Bacteria</taxon>
        <taxon>Bacillati</taxon>
        <taxon>Bacillota</taxon>
        <taxon>Clostridia</taxon>
        <taxon>Lachnospirales</taxon>
        <taxon>Lachnospiraceae</taxon>
        <taxon>Lachnospiraceae incertae sedis</taxon>
        <taxon>Candidatus Merdiplasma</taxon>
    </lineage>
</organism>
<gene>
    <name evidence="1" type="ORF">IAC80_00450</name>
</gene>
<comment type="caution">
    <text evidence="1">The sequence shown here is derived from an EMBL/GenBank/DDBJ whole genome shotgun (WGS) entry which is preliminary data.</text>
</comment>
<reference evidence="1" key="2">
    <citation type="journal article" date="2021" name="PeerJ">
        <title>Extensive microbial diversity within the chicken gut microbiome revealed by metagenomics and culture.</title>
        <authorList>
            <person name="Gilroy R."/>
            <person name="Ravi A."/>
            <person name="Getino M."/>
            <person name="Pursley I."/>
            <person name="Horton D.L."/>
            <person name="Alikhan N.F."/>
            <person name="Baker D."/>
            <person name="Gharbi K."/>
            <person name="Hall N."/>
            <person name="Watson M."/>
            <person name="Adriaenssens E.M."/>
            <person name="Foster-Nyarko E."/>
            <person name="Jarju S."/>
            <person name="Secka A."/>
            <person name="Antonio M."/>
            <person name="Oren A."/>
            <person name="Chaudhuri R.R."/>
            <person name="La Ragione R."/>
            <person name="Hildebrand F."/>
            <person name="Pallen M.J."/>
        </authorList>
    </citation>
    <scope>NUCLEOTIDE SEQUENCE</scope>
    <source>
        <strain evidence="1">ChiBcec6-7307</strain>
    </source>
</reference>
<dbReference type="InterPro" id="IPR022476">
    <property type="entry name" value="Spore_YabP/YqfC"/>
</dbReference>